<dbReference type="PANTHER" id="PTHR22648">
    <property type="entry name" value="TRANSCRIPTION TERMINATION FACTOR NUSA"/>
    <property type="match status" value="1"/>
</dbReference>
<dbReference type="FunFam" id="2.40.50.140:FF:000058">
    <property type="entry name" value="Transcription termination/antitermination protein NusA"/>
    <property type="match status" value="1"/>
</dbReference>
<dbReference type="PANTHER" id="PTHR22648:SF0">
    <property type="entry name" value="TRANSCRIPTION TERMINATION_ANTITERMINATION PROTEIN NUSA"/>
    <property type="match status" value="1"/>
</dbReference>
<dbReference type="EMBL" id="MHRF01000010">
    <property type="protein sequence ID" value="OHA17918.1"/>
    <property type="molecule type" value="Genomic_DNA"/>
</dbReference>
<evidence type="ECO:0000256" key="6">
    <source>
        <dbReference type="ARBA" id="ARBA00023163"/>
    </source>
</evidence>
<dbReference type="InterPro" id="IPR025249">
    <property type="entry name" value="TF_NusA_KH_1st"/>
</dbReference>
<accession>A0A1G2M201</accession>
<feature type="region of interest" description="Disordered" evidence="8">
    <location>
        <begin position="368"/>
        <end position="387"/>
    </location>
</feature>
<evidence type="ECO:0000256" key="7">
    <source>
        <dbReference type="HAMAP-Rule" id="MF_00945"/>
    </source>
</evidence>
<keyword evidence="1 7" id="KW-0806">Transcription termination</keyword>
<keyword evidence="5 7" id="KW-0805">Transcription regulation</keyword>
<evidence type="ECO:0000256" key="2">
    <source>
        <dbReference type="ARBA" id="ARBA00022490"/>
    </source>
</evidence>
<dbReference type="InterPro" id="IPR015946">
    <property type="entry name" value="KH_dom-like_a/b"/>
</dbReference>
<keyword evidence="2 7" id="KW-0963">Cytoplasm</keyword>
<dbReference type="Pfam" id="PF13184">
    <property type="entry name" value="KH_NusA_1st"/>
    <property type="match status" value="1"/>
</dbReference>
<dbReference type="SUPFAM" id="SSF54814">
    <property type="entry name" value="Prokaryotic type KH domain (KH-domain type II)"/>
    <property type="match status" value="2"/>
</dbReference>
<dbReference type="Gene3D" id="3.30.300.20">
    <property type="match status" value="2"/>
</dbReference>
<gene>
    <name evidence="7" type="primary">nusA</name>
    <name evidence="10" type="ORF">A2664_01005</name>
</gene>
<dbReference type="SMART" id="SM00316">
    <property type="entry name" value="S1"/>
    <property type="match status" value="1"/>
</dbReference>
<evidence type="ECO:0000256" key="4">
    <source>
        <dbReference type="ARBA" id="ARBA00022884"/>
    </source>
</evidence>
<dbReference type="GO" id="GO:0031564">
    <property type="term" value="P:transcription antitermination"/>
    <property type="evidence" value="ECO:0007669"/>
    <property type="project" value="UniProtKB-UniRule"/>
</dbReference>
<dbReference type="FunFam" id="3.30.300.20:FF:000002">
    <property type="entry name" value="Transcription termination/antitermination protein NusA"/>
    <property type="match status" value="1"/>
</dbReference>
<dbReference type="InterPro" id="IPR013735">
    <property type="entry name" value="TF_NusA_N"/>
</dbReference>
<dbReference type="InterPro" id="IPR058582">
    <property type="entry name" value="KH_NusA_2nd"/>
</dbReference>
<proteinExistence type="inferred from homology"/>
<evidence type="ECO:0000256" key="5">
    <source>
        <dbReference type="ARBA" id="ARBA00023015"/>
    </source>
</evidence>
<keyword evidence="3 7" id="KW-0889">Transcription antitermination</keyword>
<comment type="subcellular location">
    <subcellularLocation>
        <location evidence="7">Cytoplasm</location>
    </subcellularLocation>
</comment>
<dbReference type="Pfam" id="PF26594">
    <property type="entry name" value="KH_NusA_2nd"/>
    <property type="match status" value="1"/>
</dbReference>
<dbReference type="CDD" id="cd02134">
    <property type="entry name" value="KH-II_NusA_rpt1"/>
    <property type="match status" value="1"/>
</dbReference>
<dbReference type="Proteomes" id="UP000178873">
    <property type="component" value="Unassembled WGS sequence"/>
</dbReference>
<dbReference type="GO" id="GO:0006353">
    <property type="term" value="P:DNA-templated transcription termination"/>
    <property type="evidence" value="ECO:0007669"/>
    <property type="project" value="UniProtKB-UniRule"/>
</dbReference>
<evidence type="ECO:0000256" key="3">
    <source>
        <dbReference type="ARBA" id="ARBA00022814"/>
    </source>
</evidence>
<organism evidence="10 11">
    <name type="scientific">Candidatus Taylorbacteria bacterium RIFCSPHIGHO2_01_FULL_46_22b</name>
    <dbReference type="NCBI Taxonomy" id="1802301"/>
    <lineage>
        <taxon>Bacteria</taxon>
        <taxon>Candidatus Tayloriibacteriota</taxon>
    </lineage>
</organism>
<dbReference type="PROSITE" id="PS50084">
    <property type="entry name" value="KH_TYPE_1"/>
    <property type="match status" value="1"/>
</dbReference>
<comment type="function">
    <text evidence="7">Participates in both transcription termination and antitermination.</text>
</comment>
<dbReference type="AlphaFoldDB" id="A0A1G2M201"/>
<evidence type="ECO:0000313" key="11">
    <source>
        <dbReference type="Proteomes" id="UP000178873"/>
    </source>
</evidence>
<keyword evidence="6 7" id="KW-0804">Transcription</keyword>
<evidence type="ECO:0000256" key="1">
    <source>
        <dbReference type="ARBA" id="ARBA00022472"/>
    </source>
</evidence>
<dbReference type="Pfam" id="PF08529">
    <property type="entry name" value="NusA_N"/>
    <property type="match status" value="1"/>
</dbReference>
<name>A0A1G2M201_9BACT</name>
<feature type="domain" description="S1 motif" evidence="9">
    <location>
        <begin position="164"/>
        <end position="226"/>
    </location>
</feature>
<dbReference type="GO" id="GO:0003700">
    <property type="term" value="F:DNA-binding transcription factor activity"/>
    <property type="evidence" value="ECO:0007669"/>
    <property type="project" value="InterPro"/>
</dbReference>
<dbReference type="InterPro" id="IPR012340">
    <property type="entry name" value="NA-bd_OB-fold"/>
</dbReference>
<comment type="caution">
    <text evidence="10">The sequence shown here is derived from an EMBL/GenBank/DDBJ whole genome shotgun (WGS) entry which is preliminary data.</text>
</comment>
<dbReference type="InterPro" id="IPR030842">
    <property type="entry name" value="TF_NusA_bacterial"/>
</dbReference>
<dbReference type="PROSITE" id="PS50126">
    <property type="entry name" value="S1"/>
    <property type="match status" value="1"/>
</dbReference>
<protein>
    <recommendedName>
        <fullName evidence="7">Transcription termination/antitermination protein NusA</fullName>
    </recommendedName>
</protein>
<dbReference type="InterPro" id="IPR036555">
    <property type="entry name" value="NusA_N_sf"/>
</dbReference>
<dbReference type="Gene3D" id="3.30.1480.10">
    <property type="entry name" value="NusA, N-terminal domain"/>
    <property type="match status" value="1"/>
</dbReference>
<evidence type="ECO:0000313" key="10">
    <source>
        <dbReference type="EMBL" id="OHA17918.1"/>
    </source>
</evidence>
<comment type="subunit">
    <text evidence="7">Monomer. Binds directly to the core enzyme of the DNA-dependent RNA polymerase and to nascent RNA.</text>
</comment>
<dbReference type="FunFam" id="3.30.300.20:FF:000005">
    <property type="entry name" value="Transcription termination/antitermination protein NusA"/>
    <property type="match status" value="1"/>
</dbReference>
<dbReference type="InterPro" id="IPR009019">
    <property type="entry name" value="KH_sf_prok-type"/>
</dbReference>
<dbReference type="STRING" id="1802301.A2664_01005"/>
<dbReference type="InterPro" id="IPR003029">
    <property type="entry name" value="S1_domain"/>
</dbReference>
<dbReference type="NCBIfam" id="TIGR01953">
    <property type="entry name" value="NusA"/>
    <property type="match status" value="1"/>
</dbReference>
<dbReference type="HAMAP" id="MF_00945_B">
    <property type="entry name" value="NusA_B"/>
    <property type="match status" value="1"/>
</dbReference>
<sequence length="387" mass="42889">MLFDLKVIKSVLDQLQEERGIPKEKVLEAIAMALATAYKKEYGKKGQIVRATFDPETGKTDFYQVKVVVDPTKVIMEDEEIEEETKNEAGDIEKIRFNSEHHILLDDAKKIKGDAKIDDEIVFPLETKSDYGRIAAQTAKQVIIQKIREAEKTSVMEEFGKRQGEVVSGTVQRIERGNLFVDMGRTNAILPYEEQIPGERYRQGERIRAYLYKVEETPKGVFLKLSRAHPKFLEKLFSIETPEIANGVVEIKAIAREAGSRSKVAVVSHDSHVDPVGSLVGQRGVRVSTVMSELGGEKIDIIEWSANPKQFIEDALSPARVISVEVIDETQMQAKVTVAGDQQSLAIGKGGQNVRLAAKLTGWRIDIQSSDVPEGANPSEADGAKSA</sequence>
<dbReference type="InterPro" id="IPR010213">
    <property type="entry name" value="TF_NusA"/>
</dbReference>
<dbReference type="SUPFAM" id="SSF50249">
    <property type="entry name" value="Nucleic acid-binding proteins"/>
    <property type="match status" value="1"/>
</dbReference>
<dbReference type="GO" id="GO:0003723">
    <property type="term" value="F:RNA binding"/>
    <property type="evidence" value="ECO:0007669"/>
    <property type="project" value="UniProtKB-UniRule"/>
</dbReference>
<dbReference type="CDD" id="cd22529">
    <property type="entry name" value="KH-II_NusA_rpt2"/>
    <property type="match status" value="1"/>
</dbReference>
<dbReference type="Gene3D" id="2.40.50.140">
    <property type="entry name" value="Nucleic acid-binding proteins"/>
    <property type="match status" value="1"/>
</dbReference>
<reference evidence="10 11" key="1">
    <citation type="journal article" date="2016" name="Nat. Commun.">
        <title>Thousands of microbial genomes shed light on interconnected biogeochemical processes in an aquifer system.</title>
        <authorList>
            <person name="Anantharaman K."/>
            <person name="Brown C.T."/>
            <person name="Hug L.A."/>
            <person name="Sharon I."/>
            <person name="Castelle C.J."/>
            <person name="Probst A.J."/>
            <person name="Thomas B.C."/>
            <person name="Singh A."/>
            <person name="Wilkins M.J."/>
            <person name="Karaoz U."/>
            <person name="Brodie E.L."/>
            <person name="Williams K.H."/>
            <person name="Hubbard S.S."/>
            <person name="Banfield J.F."/>
        </authorList>
    </citation>
    <scope>NUCLEOTIDE SEQUENCE [LARGE SCALE GENOMIC DNA]</scope>
</reference>
<evidence type="ECO:0000256" key="8">
    <source>
        <dbReference type="SAM" id="MobiDB-lite"/>
    </source>
</evidence>
<evidence type="ECO:0000259" key="9">
    <source>
        <dbReference type="PROSITE" id="PS50126"/>
    </source>
</evidence>
<dbReference type="GO" id="GO:0005829">
    <property type="term" value="C:cytosol"/>
    <property type="evidence" value="ECO:0007669"/>
    <property type="project" value="TreeGrafter"/>
</dbReference>
<comment type="similarity">
    <text evidence="7">Belongs to the NusA family.</text>
</comment>
<dbReference type="CDD" id="cd04455">
    <property type="entry name" value="S1_NusA"/>
    <property type="match status" value="1"/>
</dbReference>
<dbReference type="Pfam" id="PF00575">
    <property type="entry name" value="S1"/>
    <property type="match status" value="1"/>
</dbReference>
<dbReference type="SUPFAM" id="SSF69705">
    <property type="entry name" value="Transcription factor NusA, N-terminal domain"/>
    <property type="match status" value="1"/>
</dbReference>
<keyword evidence="4 7" id="KW-0694">RNA-binding</keyword>